<accession>A0A223KKF1</accession>
<comment type="function">
    <text evidence="9">Acts as a magnesium transporter.</text>
</comment>
<dbReference type="NCBIfam" id="TIGR00400">
    <property type="entry name" value="mgtE"/>
    <property type="match status" value="1"/>
</dbReference>
<dbReference type="STRING" id="1314751.GCA_001591425_04197"/>
<protein>
    <recommendedName>
        <fullName evidence="9">Magnesium transporter MgtE</fullName>
    </recommendedName>
</protein>
<proteinExistence type="inferred from homology"/>
<dbReference type="Gene3D" id="1.25.60.10">
    <property type="entry name" value="MgtE N-terminal domain-like"/>
    <property type="match status" value="1"/>
</dbReference>
<evidence type="ECO:0000256" key="1">
    <source>
        <dbReference type="ARBA" id="ARBA00004141"/>
    </source>
</evidence>
<keyword evidence="5 9" id="KW-0460">Magnesium</keyword>
<dbReference type="InterPro" id="IPR000644">
    <property type="entry name" value="CBS_dom"/>
</dbReference>
<dbReference type="Proteomes" id="UP000215224">
    <property type="component" value="Chromosome"/>
</dbReference>
<keyword evidence="4 9" id="KW-0812">Transmembrane</keyword>
<evidence type="ECO:0000259" key="10">
    <source>
        <dbReference type="PROSITE" id="PS51371"/>
    </source>
</evidence>
<comment type="subcellular location">
    <subcellularLocation>
        <location evidence="9">Cell membrane</location>
        <topology evidence="9">Multi-pass membrane protein</topology>
    </subcellularLocation>
    <subcellularLocation>
        <location evidence="1">Membrane</location>
        <topology evidence="1">Multi-pass membrane protein</topology>
    </subcellularLocation>
</comment>
<dbReference type="Pfam" id="PF00571">
    <property type="entry name" value="CBS"/>
    <property type="match status" value="2"/>
</dbReference>
<dbReference type="InterPro" id="IPR006667">
    <property type="entry name" value="SLC41_membr_dom"/>
</dbReference>
<dbReference type="InterPro" id="IPR046342">
    <property type="entry name" value="CBS_dom_sf"/>
</dbReference>
<dbReference type="InterPro" id="IPR036739">
    <property type="entry name" value="SLC41_membr_dom_sf"/>
</dbReference>
<dbReference type="EMBL" id="CP018866">
    <property type="protein sequence ID" value="AST89844.1"/>
    <property type="molecule type" value="Genomic_DNA"/>
</dbReference>
<dbReference type="Pfam" id="PF03448">
    <property type="entry name" value="MgtE_N"/>
    <property type="match status" value="1"/>
</dbReference>
<evidence type="ECO:0000313" key="11">
    <source>
        <dbReference type="EMBL" id="AST89844.1"/>
    </source>
</evidence>
<evidence type="ECO:0000256" key="8">
    <source>
        <dbReference type="PROSITE-ProRule" id="PRU00703"/>
    </source>
</evidence>
<keyword evidence="3 9" id="KW-0813">Transport</keyword>
<dbReference type="InterPro" id="IPR006668">
    <property type="entry name" value="Mg_transptr_MgtE_intracell_dom"/>
</dbReference>
<reference evidence="11 12" key="1">
    <citation type="submission" date="2016-12" db="EMBL/GenBank/DDBJ databases">
        <title>The whole genome sequencing and assembly of Bacillus cohnii DSM 6307T strain.</title>
        <authorList>
            <person name="Lee Y.-J."/>
            <person name="Yi H."/>
            <person name="Bahn Y.-S."/>
            <person name="Kim J.F."/>
            <person name="Lee D.-W."/>
        </authorList>
    </citation>
    <scope>NUCLEOTIDE SEQUENCE [LARGE SCALE GENOMIC DNA]</scope>
    <source>
        <strain evidence="11 12">DSM 6307</strain>
    </source>
</reference>
<dbReference type="SUPFAM" id="SSF54631">
    <property type="entry name" value="CBS-domain pair"/>
    <property type="match status" value="1"/>
</dbReference>
<comment type="similarity">
    <text evidence="2 9">Belongs to the SLC41A transporter family.</text>
</comment>
<dbReference type="RefSeq" id="WP_066420342.1">
    <property type="nucleotide sequence ID" value="NZ_CP018866.1"/>
</dbReference>
<evidence type="ECO:0000256" key="9">
    <source>
        <dbReference type="RuleBase" id="RU362011"/>
    </source>
</evidence>
<dbReference type="Pfam" id="PF01769">
    <property type="entry name" value="MgtE"/>
    <property type="match status" value="1"/>
</dbReference>
<dbReference type="Gene3D" id="1.10.357.20">
    <property type="entry name" value="SLC41 divalent cation transporters, integral membrane domain"/>
    <property type="match status" value="1"/>
</dbReference>
<evidence type="ECO:0000256" key="6">
    <source>
        <dbReference type="ARBA" id="ARBA00022989"/>
    </source>
</evidence>
<evidence type="ECO:0000256" key="4">
    <source>
        <dbReference type="ARBA" id="ARBA00022692"/>
    </source>
</evidence>
<gene>
    <name evidence="11" type="ORF">BC6307_00410</name>
</gene>
<keyword evidence="6 9" id="KW-1133">Transmembrane helix</keyword>
<feature type="transmembrane region" description="Helical" evidence="9">
    <location>
        <begin position="314"/>
        <end position="339"/>
    </location>
</feature>
<dbReference type="InterPro" id="IPR006669">
    <property type="entry name" value="MgtE_transporter"/>
</dbReference>
<dbReference type="SUPFAM" id="SSF161093">
    <property type="entry name" value="MgtE membrane domain-like"/>
    <property type="match status" value="1"/>
</dbReference>
<keyword evidence="8" id="KW-0129">CBS domain</keyword>
<dbReference type="Gene3D" id="3.10.580.10">
    <property type="entry name" value="CBS-domain"/>
    <property type="match status" value="1"/>
</dbReference>
<feature type="domain" description="CBS" evidence="10">
    <location>
        <begin position="142"/>
        <end position="204"/>
    </location>
</feature>
<dbReference type="PANTHER" id="PTHR43773">
    <property type="entry name" value="MAGNESIUM TRANSPORTER MGTE"/>
    <property type="match status" value="1"/>
</dbReference>
<keyword evidence="9" id="KW-0479">Metal-binding</keyword>
<dbReference type="AlphaFoldDB" id="A0A223KKF1"/>
<dbReference type="InterPro" id="IPR038076">
    <property type="entry name" value="MgtE_N_sf"/>
</dbReference>
<dbReference type="PANTHER" id="PTHR43773:SF1">
    <property type="entry name" value="MAGNESIUM TRANSPORTER MGTE"/>
    <property type="match status" value="1"/>
</dbReference>
<comment type="subunit">
    <text evidence="9">Homodimer.</text>
</comment>
<keyword evidence="9" id="KW-1003">Cell membrane</keyword>
<evidence type="ECO:0000256" key="3">
    <source>
        <dbReference type="ARBA" id="ARBA00022448"/>
    </source>
</evidence>
<name>A0A223KKF1_9BACI</name>
<feature type="transmembrane region" description="Helical" evidence="9">
    <location>
        <begin position="289"/>
        <end position="308"/>
    </location>
</feature>
<dbReference type="CDD" id="cd04606">
    <property type="entry name" value="CBS_pair_Mg_transporter"/>
    <property type="match status" value="1"/>
</dbReference>
<dbReference type="SMART" id="SM00924">
    <property type="entry name" value="MgtE_N"/>
    <property type="match status" value="1"/>
</dbReference>
<dbReference type="SMART" id="SM00116">
    <property type="entry name" value="CBS"/>
    <property type="match status" value="2"/>
</dbReference>
<keyword evidence="12" id="KW-1185">Reference proteome</keyword>
<feature type="transmembrane region" description="Helical" evidence="9">
    <location>
        <begin position="436"/>
        <end position="453"/>
    </location>
</feature>
<dbReference type="SUPFAM" id="SSF158791">
    <property type="entry name" value="MgtE N-terminal domain-like"/>
    <property type="match status" value="1"/>
</dbReference>
<dbReference type="GO" id="GO:0046872">
    <property type="term" value="F:metal ion binding"/>
    <property type="evidence" value="ECO:0007669"/>
    <property type="project" value="UniProtKB-KW"/>
</dbReference>
<organism evidence="11 12">
    <name type="scientific">Sutcliffiella cohnii</name>
    <dbReference type="NCBI Taxonomy" id="33932"/>
    <lineage>
        <taxon>Bacteria</taxon>
        <taxon>Bacillati</taxon>
        <taxon>Bacillota</taxon>
        <taxon>Bacilli</taxon>
        <taxon>Bacillales</taxon>
        <taxon>Bacillaceae</taxon>
        <taxon>Sutcliffiella</taxon>
    </lineage>
</organism>
<dbReference type="GO" id="GO:0015095">
    <property type="term" value="F:magnesium ion transmembrane transporter activity"/>
    <property type="evidence" value="ECO:0007669"/>
    <property type="project" value="UniProtKB-UniRule"/>
</dbReference>
<feature type="transmembrane region" description="Helical" evidence="9">
    <location>
        <begin position="388"/>
        <end position="415"/>
    </location>
</feature>
<evidence type="ECO:0000256" key="5">
    <source>
        <dbReference type="ARBA" id="ARBA00022842"/>
    </source>
</evidence>
<evidence type="ECO:0000256" key="2">
    <source>
        <dbReference type="ARBA" id="ARBA00009749"/>
    </source>
</evidence>
<dbReference type="PROSITE" id="PS51371">
    <property type="entry name" value="CBS"/>
    <property type="match status" value="2"/>
</dbReference>
<keyword evidence="7 9" id="KW-0472">Membrane</keyword>
<evidence type="ECO:0000313" key="12">
    <source>
        <dbReference type="Proteomes" id="UP000215224"/>
    </source>
</evidence>
<evidence type="ECO:0000256" key="7">
    <source>
        <dbReference type="ARBA" id="ARBA00023136"/>
    </source>
</evidence>
<dbReference type="KEGG" id="bcoh:BC6307_00410"/>
<feature type="domain" description="CBS" evidence="10">
    <location>
        <begin position="206"/>
        <end position="261"/>
    </location>
</feature>
<dbReference type="GO" id="GO:0005886">
    <property type="term" value="C:plasma membrane"/>
    <property type="evidence" value="ECO:0007669"/>
    <property type="project" value="UniProtKB-SubCell"/>
</dbReference>
<feature type="transmembrane region" description="Helical" evidence="9">
    <location>
        <begin position="360"/>
        <end position="382"/>
    </location>
</feature>
<sequence length="455" mass="50825">MVKLDKQTFEEYTSQLVDAITKQDMPLFRELFFELHPTDQIDVLNTLTKKQRSIFYKYVNPKEFAEIFQGLSLETQTMYIGELQQNYAIDVLNYMHDDDVADFLGALPEKTKELYLNKMDKEDAQDVIQLLKFEEQTAGAIMTTEFVSISSTETVKHVLEQLREEAPDAETIYYLYVVDSNQKLVGVVSLRDLIIAPLDEQIEEVMLSRVKHVETNTDQEEVARIFKKYDFLALPVTESEKLVGIVTVDDIIDVLEEETEEDFGEISAVRGSLDTKVSAFSAAKKRSPWIIMLMFLGLITAGVIGGFEETLEEYILLAVFIPLIMDSAGNTGTQALAVVVRNLALGNDRTSIGKMLKREFGTGIMLGLICAITLLILVPFIYPEGGLLLAGIVGVSLFFTLCFSTIVGATVPLIINKLKIDPAVASGPFITTINDIMGLLIYFSIATALLDYLPK</sequence>